<sequence>MGIDFHSYNGFLKENFWEEVILIRIYKDWINALNDDKIWERKKAFSQETAEKQPEKNE</sequence>
<evidence type="ECO:0000313" key="1">
    <source>
        <dbReference type="EMBL" id="MPM72227.1"/>
    </source>
</evidence>
<comment type="caution">
    <text evidence="1">The sequence shown here is derived from an EMBL/GenBank/DDBJ whole genome shotgun (WGS) entry which is preliminary data.</text>
</comment>
<dbReference type="AlphaFoldDB" id="A0A645C4U7"/>
<dbReference type="EMBL" id="VSSQ01024615">
    <property type="protein sequence ID" value="MPM72227.1"/>
    <property type="molecule type" value="Genomic_DNA"/>
</dbReference>
<accession>A0A645C4U7</accession>
<organism evidence="1">
    <name type="scientific">bioreactor metagenome</name>
    <dbReference type="NCBI Taxonomy" id="1076179"/>
    <lineage>
        <taxon>unclassified sequences</taxon>
        <taxon>metagenomes</taxon>
        <taxon>ecological metagenomes</taxon>
    </lineage>
</organism>
<protein>
    <submittedName>
        <fullName evidence="1">Uncharacterized protein</fullName>
    </submittedName>
</protein>
<gene>
    <name evidence="1" type="ORF">SDC9_119200</name>
</gene>
<reference evidence="1" key="1">
    <citation type="submission" date="2019-08" db="EMBL/GenBank/DDBJ databases">
        <authorList>
            <person name="Kucharzyk K."/>
            <person name="Murdoch R.W."/>
            <person name="Higgins S."/>
            <person name="Loffler F."/>
        </authorList>
    </citation>
    <scope>NUCLEOTIDE SEQUENCE</scope>
</reference>
<name>A0A645C4U7_9ZZZZ</name>
<proteinExistence type="predicted"/>